<dbReference type="AlphaFoldDB" id="A0A8H7ZU16"/>
<feature type="region of interest" description="Disordered" evidence="1">
    <location>
        <begin position="33"/>
        <end position="74"/>
    </location>
</feature>
<evidence type="ECO:0000313" key="2">
    <source>
        <dbReference type="EMBL" id="KAG5459628.1"/>
    </source>
</evidence>
<name>A0A8H7ZU16_9FUNG</name>
<feature type="compositionally biased region" description="Basic residues" evidence="1">
    <location>
        <begin position="37"/>
        <end position="46"/>
    </location>
</feature>
<feature type="region of interest" description="Disordered" evidence="1">
    <location>
        <begin position="102"/>
        <end position="149"/>
    </location>
</feature>
<organism evidence="2 3">
    <name type="scientific">Olpidium bornovanus</name>
    <dbReference type="NCBI Taxonomy" id="278681"/>
    <lineage>
        <taxon>Eukaryota</taxon>
        <taxon>Fungi</taxon>
        <taxon>Fungi incertae sedis</taxon>
        <taxon>Olpidiomycota</taxon>
        <taxon>Olpidiomycotina</taxon>
        <taxon>Olpidiomycetes</taxon>
        <taxon>Olpidiales</taxon>
        <taxon>Olpidiaceae</taxon>
        <taxon>Olpidium</taxon>
    </lineage>
</organism>
<protein>
    <submittedName>
        <fullName evidence="2">Uncharacterized protein</fullName>
    </submittedName>
</protein>
<gene>
    <name evidence="2" type="ORF">BJ554DRAFT_8424</name>
</gene>
<reference evidence="2 3" key="1">
    <citation type="journal article" name="Sci. Rep.">
        <title>Genome-scale phylogenetic analyses confirm Olpidium as the closest living zoosporic fungus to the non-flagellated, terrestrial fungi.</title>
        <authorList>
            <person name="Chang Y."/>
            <person name="Rochon D."/>
            <person name="Sekimoto S."/>
            <person name="Wang Y."/>
            <person name="Chovatia M."/>
            <person name="Sandor L."/>
            <person name="Salamov A."/>
            <person name="Grigoriev I.V."/>
            <person name="Stajich J.E."/>
            <person name="Spatafora J.W."/>
        </authorList>
    </citation>
    <scope>NUCLEOTIDE SEQUENCE [LARGE SCALE GENOMIC DNA]</scope>
    <source>
        <strain evidence="2">S191</strain>
    </source>
</reference>
<dbReference type="Proteomes" id="UP000673691">
    <property type="component" value="Unassembled WGS sequence"/>
</dbReference>
<evidence type="ECO:0000313" key="3">
    <source>
        <dbReference type="Proteomes" id="UP000673691"/>
    </source>
</evidence>
<evidence type="ECO:0000256" key="1">
    <source>
        <dbReference type="SAM" id="MobiDB-lite"/>
    </source>
</evidence>
<accession>A0A8H7ZU16</accession>
<comment type="caution">
    <text evidence="2">The sequence shown here is derived from an EMBL/GenBank/DDBJ whole genome shotgun (WGS) entry which is preliminary data.</text>
</comment>
<feature type="non-terminal residue" evidence="2">
    <location>
        <position position="1"/>
    </location>
</feature>
<dbReference type="EMBL" id="JAEFCI010006526">
    <property type="protein sequence ID" value="KAG5459628.1"/>
    <property type="molecule type" value="Genomic_DNA"/>
</dbReference>
<sequence>ERQQRGPGAVGAQRICDGSGRGFRAQVRALYRTAGHQGRHDRRKVHLGPAGPDPDQGGLRRAGSHRGHPGADKRMDLACKITTSDREFRGTARQLFGIVRRRGRRGPARPADCRGQAVHQKAYGRPGDCPEGAQMGHRGNGQPRPEGPGVYLLEAALHGPAGCESDCVVRQTPHLYGIRQHGAGAAWHPPVADRQHSFDLLQAANVFRAERQASRPDAKPGTERASPVLARVTLAATGAAAAASPDERTVSFFSRIAHSRLSFINGAGAFPRARW</sequence>
<keyword evidence="3" id="KW-1185">Reference proteome</keyword>
<proteinExistence type="predicted"/>